<comment type="subcellular location">
    <subcellularLocation>
        <location evidence="1">Endoplasmic reticulum</location>
    </subcellularLocation>
</comment>
<evidence type="ECO:0000256" key="1">
    <source>
        <dbReference type="ARBA" id="ARBA00004240"/>
    </source>
</evidence>
<evidence type="ECO:0000256" key="7">
    <source>
        <dbReference type="ARBA" id="ARBA00023277"/>
    </source>
</evidence>
<comment type="similarity">
    <text evidence="8">Belongs to the glycosyltransferase 68 family.</text>
</comment>
<evidence type="ECO:0000256" key="6">
    <source>
        <dbReference type="ARBA" id="ARBA00023253"/>
    </source>
</evidence>
<dbReference type="OrthoDB" id="10637279at2759"/>
<keyword evidence="7" id="KW-0119">Carbohydrate metabolism</keyword>
<reference evidence="13" key="1">
    <citation type="journal article" date="2010" name="Science">
        <title>Plasticity of animal genome architecture unmasked by rapid evolution of a pelagic tunicate.</title>
        <authorList>
            <person name="Denoeud F."/>
            <person name="Henriet S."/>
            <person name="Mungpakdee S."/>
            <person name="Aury J.M."/>
            <person name="Da Silva C."/>
            <person name="Brinkmann H."/>
            <person name="Mikhaleva J."/>
            <person name="Olsen L.C."/>
            <person name="Jubin C."/>
            <person name="Canestro C."/>
            <person name="Bouquet J.M."/>
            <person name="Danks G."/>
            <person name="Poulain J."/>
            <person name="Campsteijn C."/>
            <person name="Adamski M."/>
            <person name="Cross I."/>
            <person name="Yadetie F."/>
            <person name="Muffato M."/>
            <person name="Louis A."/>
            <person name="Butcher S."/>
            <person name="Tsagkogeorga G."/>
            <person name="Konrad A."/>
            <person name="Singh S."/>
            <person name="Jensen M.F."/>
            <person name="Cong E.H."/>
            <person name="Eikeseth-Otteraa H."/>
            <person name="Noel B."/>
            <person name="Anthouard V."/>
            <person name="Porcel B.M."/>
            <person name="Kachouri-Lafond R."/>
            <person name="Nishino A."/>
            <person name="Ugolini M."/>
            <person name="Chourrout P."/>
            <person name="Nishida H."/>
            <person name="Aasland R."/>
            <person name="Huzurbazar S."/>
            <person name="Westhof E."/>
            <person name="Delsuc F."/>
            <person name="Lehrach H."/>
            <person name="Reinhardt R."/>
            <person name="Weissenbach J."/>
            <person name="Roy S.W."/>
            <person name="Artiguenave F."/>
            <person name="Postlethwait J.H."/>
            <person name="Manak J.R."/>
            <person name="Thompson E.M."/>
            <person name="Jaillon O."/>
            <person name="Du Pasquier L."/>
            <person name="Boudinot P."/>
            <person name="Liberles D.A."/>
            <person name="Volff J.N."/>
            <person name="Philippe H."/>
            <person name="Lenhard B."/>
            <person name="Roest Crollius H."/>
            <person name="Wincker P."/>
            <person name="Chourrout D."/>
        </authorList>
    </citation>
    <scope>NUCLEOTIDE SEQUENCE [LARGE SCALE GENOMIC DNA]</scope>
</reference>
<dbReference type="CDD" id="cd11296">
    <property type="entry name" value="O-FucT_like"/>
    <property type="match status" value="1"/>
</dbReference>
<protein>
    <recommendedName>
        <fullName evidence="9">GDP-fucose protein O-fucosyltransferase 2</fullName>
        <ecNumber evidence="3">2.4.1.221</ecNumber>
    </recommendedName>
    <alternativeName>
        <fullName evidence="10">Peptide-O-fucosyltransferase 2</fullName>
    </alternativeName>
</protein>
<sequence length="634" mass="73402">MGVIDKIYTPNLIEDERLKMLLIGAEKLMEKSYGNPYRISTFRISERPEGIHVKPPSQRISAEEVDYLYYGAEDVGMLAGESRITDLNFDAYGTTRHSGRKERKYIERNQLKKVLGESGKYNGAFLDTSGEVKIGKNGIWEKNAIVGESNLEDFSVEENKFEDLQPVENCPEFSLALDETITPKLNLRNDKFITGTYIWGPNNQLRGMRELVMMAIKMNRTLAMPPFFKHWASDESVEDERSVAIDAGAKIDLNLLREFIPIVEPEEMAENCDHRFDEFWAARRDFCHGDKRSRINYHKNTLGYNNMDIGESGDHRNMEEYHCYSNTAPIYPSWSQLPEKMGILLPNSVEGLEKLYKNEGKCALFLMPYRAFDFKDVMVDENMLDDRQEIRASIQEDENNVYPESLKPEDQKLMGEIVLHTQRPNYVRDISEKFINDILGGMNFVSIHWRYNVGDWTRHCRKKPSIQCDIVQRIITDVKFVAENTAKYVKTYNYEALGQIKHNSFMDGNFMAGLTNEHERPTVIYIAHPPDQRYFVDGIKKIIRERAPELTIYSGSDSFNWINQYLSNCDEFKEEIHDVHSMIDQQLCLQSKTFLWAVGSSWSTNILMERHLHGKIHGDAKNTDIFERAILSGS</sequence>
<evidence type="ECO:0000256" key="12">
    <source>
        <dbReference type="ARBA" id="ARBA00048647"/>
    </source>
</evidence>
<evidence type="ECO:0000313" key="13">
    <source>
        <dbReference type="EMBL" id="CBY06739.1"/>
    </source>
</evidence>
<keyword evidence="6" id="KW-0294">Fucose metabolism</keyword>
<evidence type="ECO:0000256" key="10">
    <source>
        <dbReference type="ARBA" id="ARBA00033083"/>
    </source>
</evidence>
<gene>
    <name evidence="13" type="ORF">GSOID_T00005801001</name>
</gene>
<keyword evidence="5" id="KW-0256">Endoplasmic reticulum</keyword>
<dbReference type="EC" id="2.4.1.221" evidence="3"/>
<accession>E4WSN5</accession>
<proteinExistence type="inferred from homology"/>
<comment type="catalytic activity">
    <reaction evidence="12">
        <text>L-seryl-[protein] + GDP-beta-L-fucose = 3-O-(alpha-L-fucosyl)-L-seryl-[protein] + GDP + H(+)</text>
        <dbReference type="Rhea" id="RHEA:63644"/>
        <dbReference type="Rhea" id="RHEA-COMP:9863"/>
        <dbReference type="Rhea" id="RHEA-COMP:17914"/>
        <dbReference type="ChEBI" id="CHEBI:15378"/>
        <dbReference type="ChEBI" id="CHEBI:29999"/>
        <dbReference type="ChEBI" id="CHEBI:57273"/>
        <dbReference type="ChEBI" id="CHEBI:58189"/>
        <dbReference type="ChEBI" id="CHEBI:189632"/>
        <dbReference type="EC" id="2.4.1.221"/>
    </reaction>
    <physiologicalReaction direction="left-to-right" evidence="12">
        <dbReference type="Rhea" id="RHEA:63645"/>
    </physiologicalReaction>
</comment>
<comment type="pathway">
    <text evidence="2">Protein modification; protein glycosylation.</text>
</comment>
<dbReference type="Gene3D" id="3.40.50.11350">
    <property type="match status" value="1"/>
</dbReference>
<dbReference type="GO" id="GO:0005783">
    <property type="term" value="C:endoplasmic reticulum"/>
    <property type="evidence" value="ECO:0007669"/>
    <property type="project" value="UniProtKB-SubCell"/>
</dbReference>
<dbReference type="EMBL" id="FN653016">
    <property type="protein sequence ID" value="CBY06739.1"/>
    <property type="molecule type" value="Genomic_DNA"/>
</dbReference>
<comment type="catalytic activity">
    <reaction evidence="11">
        <text>L-threonyl-[protein] + GDP-beta-L-fucose = 3-O-(alpha-L-fucosyl)-L-threonyl-[protein] + GDP + H(+)</text>
        <dbReference type="Rhea" id="RHEA:70491"/>
        <dbReference type="Rhea" id="RHEA-COMP:11060"/>
        <dbReference type="Rhea" id="RHEA-COMP:17915"/>
        <dbReference type="ChEBI" id="CHEBI:15378"/>
        <dbReference type="ChEBI" id="CHEBI:30013"/>
        <dbReference type="ChEBI" id="CHEBI:57273"/>
        <dbReference type="ChEBI" id="CHEBI:58189"/>
        <dbReference type="ChEBI" id="CHEBI:189631"/>
        <dbReference type="EC" id="2.4.1.221"/>
    </reaction>
    <physiologicalReaction direction="left-to-right" evidence="11">
        <dbReference type="Rhea" id="RHEA:70492"/>
    </physiologicalReaction>
</comment>
<dbReference type="GO" id="GO:0006004">
    <property type="term" value="P:fucose metabolic process"/>
    <property type="evidence" value="ECO:0007669"/>
    <property type="project" value="UniProtKB-KW"/>
</dbReference>
<dbReference type="InterPro" id="IPR019378">
    <property type="entry name" value="GDP-Fuc_O-FucTrfase"/>
</dbReference>
<evidence type="ECO:0000256" key="3">
    <source>
        <dbReference type="ARBA" id="ARBA00012196"/>
    </source>
</evidence>
<evidence type="ECO:0000256" key="5">
    <source>
        <dbReference type="ARBA" id="ARBA00022824"/>
    </source>
</evidence>
<dbReference type="PANTHER" id="PTHR13398:SF0">
    <property type="entry name" value="GDP-FUCOSE PROTEIN O-FUCOSYLTRANSFERASE 2"/>
    <property type="match status" value="1"/>
</dbReference>
<dbReference type="Pfam" id="PF10250">
    <property type="entry name" value="O-FucT"/>
    <property type="match status" value="1"/>
</dbReference>
<evidence type="ECO:0000256" key="4">
    <source>
        <dbReference type="ARBA" id="ARBA00022679"/>
    </source>
</evidence>
<name>E4WSN5_OIKDI</name>
<evidence type="ECO:0000256" key="8">
    <source>
        <dbReference type="ARBA" id="ARBA00025803"/>
    </source>
</evidence>
<evidence type="ECO:0000256" key="11">
    <source>
        <dbReference type="ARBA" id="ARBA00047273"/>
    </source>
</evidence>
<dbReference type="AlphaFoldDB" id="E4WSN5"/>
<dbReference type="InParanoid" id="E4WSN5"/>
<dbReference type="PANTHER" id="PTHR13398">
    <property type="entry name" value="GDP-FUCOSE PROTEIN O-FUCOSYLTRANSFERASE 2"/>
    <property type="match status" value="1"/>
</dbReference>
<keyword evidence="14" id="KW-1185">Reference proteome</keyword>
<evidence type="ECO:0000256" key="2">
    <source>
        <dbReference type="ARBA" id="ARBA00004922"/>
    </source>
</evidence>
<keyword evidence="4" id="KW-0808">Transferase</keyword>
<evidence type="ECO:0000256" key="9">
    <source>
        <dbReference type="ARBA" id="ARBA00026232"/>
    </source>
</evidence>
<dbReference type="GO" id="GO:0046922">
    <property type="term" value="F:peptide-O-fucosyltransferase activity"/>
    <property type="evidence" value="ECO:0007669"/>
    <property type="project" value="UniProtKB-EC"/>
</dbReference>
<evidence type="ECO:0000313" key="14">
    <source>
        <dbReference type="Proteomes" id="UP000001307"/>
    </source>
</evidence>
<dbReference type="InterPro" id="IPR045130">
    <property type="entry name" value="OFUT2-like"/>
</dbReference>
<dbReference type="Proteomes" id="UP000001307">
    <property type="component" value="Unassembled WGS sequence"/>
</dbReference>
<organism evidence="13">
    <name type="scientific">Oikopleura dioica</name>
    <name type="common">Tunicate</name>
    <dbReference type="NCBI Taxonomy" id="34765"/>
    <lineage>
        <taxon>Eukaryota</taxon>
        <taxon>Metazoa</taxon>
        <taxon>Chordata</taxon>
        <taxon>Tunicata</taxon>
        <taxon>Appendicularia</taxon>
        <taxon>Copelata</taxon>
        <taxon>Oikopleuridae</taxon>
        <taxon>Oikopleura</taxon>
    </lineage>
</organism>